<comment type="caution">
    <text evidence="2">The sequence shown here is derived from an EMBL/GenBank/DDBJ whole genome shotgun (WGS) entry which is preliminary data.</text>
</comment>
<dbReference type="Pfam" id="PF05593">
    <property type="entry name" value="RHS_repeat"/>
    <property type="match status" value="2"/>
</dbReference>
<keyword evidence="3" id="KW-1185">Reference proteome</keyword>
<dbReference type="InterPro" id="IPR006530">
    <property type="entry name" value="YD"/>
</dbReference>
<dbReference type="Gene3D" id="2.180.10.10">
    <property type="entry name" value="RHS repeat-associated core"/>
    <property type="match status" value="2"/>
</dbReference>
<dbReference type="EMBL" id="ATGG01000013">
    <property type="protein sequence ID" value="EPF83365.1"/>
    <property type="molecule type" value="Genomic_DNA"/>
</dbReference>
<evidence type="ECO:0000313" key="2">
    <source>
        <dbReference type="EMBL" id="EPF83365.1"/>
    </source>
</evidence>
<name>A0A829HH52_9GAMM</name>
<feature type="chain" id="PRO_5032721558" description="RHS repeat protein" evidence="1">
    <location>
        <begin position="25"/>
        <end position="1252"/>
    </location>
</feature>
<evidence type="ECO:0000256" key="1">
    <source>
        <dbReference type="SAM" id="SignalP"/>
    </source>
</evidence>
<gene>
    <name evidence="2" type="ORF">F957_01711</name>
</gene>
<dbReference type="InterPro" id="IPR031325">
    <property type="entry name" value="RHS_repeat"/>
</dbReference>
<proteinExistence type="predicted"/>
<sequence>MKMNKLLLHMLATPFLVSSIYTHAAYQDERYGLTALTAQAQNVQSCTPGINAISRQITTGSTDITGPLAFTRSYETALQLGFNPSYRSNDAKVLDEAFAVTYLEVRALFGAGWSHNYDFRLNTIGTQAYTLNMPGGGLPMTFAKQSDGSIKMSNPSLVPITTDTEYKITDNNLSVIVNINGVEITFQALSGSRGLLQNFQATQVKYPGGKVINMTYSPVSRSGAVAGYLLTGVTDNRGNSLKISRNNMTGSDTSPLGLQLQGMISSVESSPNTLNKQIANYSYVIQPVVWNGTTKNLPKLVKVVSTTNGTEDYTYTDYTHNGLFKDRAKTDVGVILPILSKYAKSGQALFNWETTADSIASYSDKALDYASLRFNENVDGGTLTLSGPHPSTASVATEVFSLANSTDGSNRLFYNSTSGFPCLSYNGKPLKNLVFSKKIRRLSEVVDKNGNKTTLGFDVNNRLTSLAEAVGSASPRTTTASYSTAFDIPSSIQRGNQTQTNSINTAGQITQSVLSSSQAGSTSKTTDYTYLSNGLVSTVDGPRTGTIDKVTFGYDAYGNKASESQVVNGTTRTTSYVGYNALGQPERIVYPTGLVDKFVYNADGTVASKTTGTGTATTTITGKTTSYTYDTLKRLSTETNPDGEKTAYAYDIAGRLIKTTLADGSLLNKSYHGNGIVALEKLTDSTGATIFNQSSTTLDANFRPLKTVSGTDAAKNWVTNSYDLNGNLTQTASALGITEKWSYDVLNRVLTHTDGLGNIDKKTYDLQDNTLTALDALNAGTNPYAYRNGKVLTKEINTDYGTKSYSYNEADLLTQSVYGTRKCDNLNIDALARVGQTACTHSTTTTPANLLSNLSFAYDQTRFGRLDKVSSNDTAYGVDTSYGYDAYDRIISKSQTNKAITTWTGTKPSLAVAYAYTVGDKLSSLTLPSGRKLAYSYDVTKKNLLTNITLDGAALIRAITYDAGGQMTGWNWGAGAASYTWSYDAVKNGAVQSISNKNNAGAVNYSLAYAFDNDGRVNKLTRNNGLVDSFSYSNADRLLTETRVNGSTNVFGITYTYDKNGNRLSLAATGTHQQPQASVAYTYTGNKLATIAGAAVTHTANAELIYGGFTPTYDNAGNRREDKTTGGAATTPQYYMTYNHKNERTVRGYQANGSAWKANAVQYVYDENSHLIGEYSADGVPLVEYVWMGDKPVAAIYGSGTTSKTYWIVTDAQNTPRRLIDAADASTTVWAWDSTAFGVGVPSVQTVKFNLR</sequence>
<reference evidence="2 3" key="1">
    <citation type="submission" date="2013-06" db="EMBL/GenBank/DDBJ databases">
        <title>The Genome Sequence of Acinetobacter gyllenbergii CIP 110306.</title>
        <authorList>
            <consortium name="The Broad Institute Genome Sequencing Platform"/>
            <consortium name="The Broad Institute Genome Sequencing Center for Infectious Disease"/>
            <person name="Cerqueira G."/>
            <person name="Feldgarden M."/>
            <person name="Courvalin P."/>
            <person name="Perichon B."/>
            <person name="Grillot-Courvalin C."/>
            <person name="Clermont D."/>
            <person name="Rocha E."/>
            <person name="Yoon E.-J."/>
            <person name="Nemec A."/>
            <person name="Young S.K."/>
            <person name="Zeng Q."/>
            <person name="Gargeya S."/>
            <person name="Fitzgerald M."/>
            <person name="Abouelleil A."/>
            <person name="Alvarado L."/>
            <person name="Berlin A.M."/>
            <person name="Chapman S.B."/>
            <person name="Dewar J."/>
            <person name="Goldberg J."/>
            <person name="Griggs A."/>
            <person name="Gujja S."/>
            <person name="Hansen M."/>
            <person name="Howarth C."/>
            <person name="Imamovic A."/>
            <person name="Larimer J."/>
            <person name="McCowan C."/>
            <person name="Murphy C."/>
            <person name="Pearson M."/>
            <person name="Priest M."/>
            <person name="Roberts A."/>
            <person name="Saif S."/>
            <person name="Shea T."/>
            <person name="Sykes S."/>
            <person name="Wortman J."/>
            <person name="Nusbaum C."/>
            <person name="Birren B."/>
        </authorList>
    </citation>
    <scope>NUCLEOTIDE SEQUENCE [LARGE SCALE GENOMIC DNA]</scope>
    <source>
        <strain evidence="2 3">CIP 110306</strain>
    </source>
</reference>
<feature type="non-terminal residue" evidence="2">
    <location>
        <position position="1252"/>
    </location>
</feature>
<dbReference type="RefSeq" id="WP_016660293.1">
    <property type="nucleotide sequence ID" value="NZ_ATGG01000013.1"/>
</dbReference>
<dbReference type="Proteomes" id="UP000014523">
    <property type="component" value="Unassembled WGS sequence"/>
</dbReference>
<evidence type="ECO:0008006" key="4">
    <source>
        <dbReference type="Google" id="ProtNLM"/>
    </source>
</evidence>
<dbReference type="PANTHER" id="PTHR32305">
    <property type="match status" value="1"/>
</dbReference>
<organism evidence="2 3">
    <name type="scientific">Acinetobacter gyllenbergii CIP 110306 = MTCC 11365</name>
    <dbReference type="NCBI Taxonomy" id="1217657"/>
    <lineage>
        <taxon>Bacteria</taxon>
        <taxon>Pseudomonadati</taxon>
        <taxon>Pseudomonadota</taxon>
        <taxon>Gammaproteobacteria</taxon>
        <taxon>Moraxellales</taxon>
        <taxon>Moraxellaceae</taxon>
        <taxon>Acinetobacter</taxon>
    </lineage>
</organism>
<dbReference type="AlphaFoldDB" id="A0A829HH52"/>
<dbReference type="PANTHER" id="PTHR32305:SF15">
    <property type="entry name" value="PROTEIN RHSA-RELATED"/>
    <property type="match status" value="1"/>
</dbReference>
<evidence type="ECO:0000313" key="3">
    <source>
        <dbReference type="Proteomes" id="UP000014523"/>
    </source>
</evidence>
<keyword evidence="1" id="KW-0732">Signal</keyword>
<dbReference type="NCBIfam" id="TIGR01643">
    <property type="entry name" value="YD_repeat_2x"/>
    <property type="match status" value="2"/>
</dbReference>
<feature type="signal peptide" evidence="1">
    <location>
        <begin position="1"/>
        <end position="24"/>
    </location>
</feature>
<accession>A0A829HH52</accession>
<dbReference type="InterPro" id="IPR050708">
    <property type="entry name" value="T6SS_VgrG/RHS"/>
</dbReference>
<protein>
    <recommendedName>
        <fullName evidence="4">RHS repeat protein</fullName>
    </recommendedName>
</protein>